<comment type="caution">
    <text evidence="1">The sequence shown here is derived from an EMBL/GenBank/DDBJ whole genome shotgun (WGS) entry which is preliminary data.</text>
</comment>
<dbReference type="RefSeq" id="WP_098393818.1">
    <property type="nucleotide sequence ID" value="NZ_JAOWLS010000001.1"/>
</dbReference>
<reference evidence="1" key="2">
    <citation type="journal article" date="2018" name="Food Control">
        <title>Characterization of Lactococcus lactis isolates from herbs, fruits and vegetables for use as biopreservatives against Listeria monocytogenes in cheese.</title>
        <authorList>
            <person name="Ho V."/>
            <person name="Lo R."/>
            <person name="Bansal N."/>
            <person name="Turner M.S."/>
        </authorList>
    </citation>
    <scope>NUCLEOTIDE SEQUENCE</scope>
    <source>
        <strain evidence="1">537</strain>
    </source>
</reference>
<evidence type="ECO:0000313" key="2">
    <source>
        <dbReference type="Proteomes" id="UP000225275"/>
    </source>
</evidence>
<proteinExistence type="predicted"/>
<reference evidence="1" key="1">
    <citation type="submission" date="2017-01" db="EMBL/GenBank/DDBJ databases">
        <authorList>
            <person name="Lo R."/>
        </authorList>
    </citation>
    <scope>NUCLEOTIDE SEQUENCE</scope>
    <source>
        <strain evidence="1">537</strain>
    </source>
</reference>
<name>A0AAP8E1J6_9LACT</name>
<dbReference type="AlphaFoldDB" id="A0AAP8E1J6"/>
<dbReference type="EMBL" id="MTJS01000002">
    <property type="protein sequence ID" value="PFG89212.1"/>
    <property type="molecule type" value="Genomic_DNA"/>
</dbReference>
<evidence type="ECO:0000313" key="1">
    <source>
        <dbReference type="EMBL" id="PFG89212.1"/>
    </source>
</evidence>
<organism evidence="1 2">
    <name type="scientific">Lactococcus lactis</name>
    <dbReference type="NCBI Taxonomy" id="1358"/>
    <lineage>
        <taxon>Bacteria</taxon>
        <taxon>Bacillati</taxon>
        <taxon>Bacillota</taxon>
        <taxon>Bacilli</taxon>
        <taxon>Lactobacillales</taxon>
        <taxon>Streptococcaceae</taxon>
        <taxon>Lactococcus</taxon>
    </lineage>
</organism>
<dbReference type="Pfam" id="PF16873">
    <property type="entry name" value="AbiGii_2"/>
    <property type="match status" value="1"/>
</dbReference>
<dbReference type="Proteomes" id="UP000225275">
    <property type="component" value="Unassembled WGS sequence"/>
</dbReference>
<accession>A0AAP8E1J6</accession>
<gene>
    <name evidence="1" type="ORF">BW154_06980</name>
</gene>
<dbReference type="NCBIfam" id="NF042958">
    <property type="entry name" value="phage_res_AbiGII"/>
    <property type="match status" value="1"/>
</dbReference>
<dbReference type="InterPro" id="IPR053703">
    <property type="entry name" value="AbiGii-like"/>
</dbReference>
<sequence length="397" mass="45896">MAKSKFKTTFSNDKATTSSTALLKYINKKAPKGYKYEILYKGSDIYSLKKDNTDEKISFLVRFKFPLNFEGIKVTNPQDLLELSYRTQKEIVLDEALQNGIDGQPPTLVSLKGEVGKQSIFPISFPKLDPIKLEWVGGTLEIPIKRIPYASLSEIKLESESDNILHASFLFNEINNKVHLNTNINFEYLRTIDDYFKFRDFLKNYSEGQVKIFSKNITLRSEDNNDKIKIFEKNDKLYNALRLIQSEIGTKIPFPQNLSIKDVNVIKILFESYINDRVVKFKSEPSLKFTFDDSSNFKESFPITGKKNMGIFVPFQRNIKFLSVSIPIIENQLYTDTTVKTADLQNRVLILETNKNNESFVFYQNSEECKEISINEMLEKKKSAIEIDDIDFSVLKK</sequence>
<protein>
    <submittedName>
        <fullName evidence="1">Uncharacterized protein</fullName>
    </submittedName>
</protein>
<dbReference type="InterPro" id="IPR031707">
    <property type="entry name" value="AbiGii_2"/>
</dbReference>